<evidence type="ECO:0000313" key="1">
    <source>
        <dbReference type="EMBL" id="RAK91788.1"/>
    </source>
</evidence>
<sequence length="114" mass="12681">MQHALLGAGTTDAKMGECYSLRFKYGVVTVSQSSSPHSRLVQQAEDTAVDFVHNLKPLRLYFKATGFRHIAGLGCAKEECSLEFRGRRDDIKILKAASCAPSKVHTQEHENQEM</sequence>
<name>A0ACD1IP24_9EURO</name>
<gene>
    <name evidence="1" type="ORF">BO79DRAFT_251864</name>
</gene>
<reference evidence="1" key="1">
    <citation type="submission" date="2018-02" db="EMBL/GenBank/DDBJ databases">
        <title>The genomes of Aspergillus section Nigri reveals drivers in fungal speciation.</title>
        <authorList>
            <consortium name="DOE Joint Genome Institute"/>
            <person name="Vesth T.C."/>
            <person name="Nybo J."/>
            <person name="Theobald S."/>
            <person name="Brandl J."/>
            <person name="Frisvad J.C."/>
            <person name="Nielsen K.F."/>
            <person name="Lyhne E.K."/>
            <person name="Kogle M.E."/>
            <person name="Kuo A."/>
            <person name="Riley R."/>
            <person name="Clum A."/>
            <person name="Nolan M."/>
            <person name="Lipzen A."/>
            <person name="Salamov A."/>
            <person name="Henrissat B."/>
            <person name="Wiebenga A."/>
            <person name="De vries R.P."/>
            <person name="Grigoriev I.V."/>
            <person name="Mortensen U.H."/>
            <person name="Andersen M.R."/>
            <person name="Baker S.E."/>
        </authorList>
    </citation>
    <scope>NUCLEOTIDE SEQUENCE</scope>
    <source>
        <strain evidence="1">CBS 115574</strain>
    </source>
</reference>
<protein>
    <submittedName>
        <fullName evidence="1">Uncharacterized protein</fullName>
    </submittedName>
</protein>
<proteinExistence type="predicted"/>
<keyword evidence="2" id="KW-1185">Reference proteome</keyword>
<dbReference type="EMBL" id="KZ824540">
    <property type="protein sequence ID" value="RAK91788.1"/>
    <property type="molecule type" value="Genomic_DNA"/>
</dbReference>
<evidence type="ECO:0000313" key="2">
    <source>
        <dbReference type="Proteomes" id="UP000249748"/>
    </source>
</evidence>
<accession>A0ACD1IP24</accession>
<organism evidence="1 2">
    <name type="scientific">Aspergillus costaricaensis CBS 115574</name>
    <dbReference type="NCBI Taxonomy" id="1448317"/>
    <lineage>
        <taxon>Eukaryota</taxon>
        <taxon>Fungi</taxon>
        <taxon>Dikarya</taxon>
        <taxon>Ascomycota</taxon>
        <taxon>Pezizomycotina</taxon>
        <taxon>Eurotiomycetes</taxon>
        <taxon>Eurotiomycetidae</taxon>
        <taxon>Eurotiales</taxon>
        <taxon>Aspergillaceae</taxon>
        <taxon>Aspergillus</taxon>
        <taxon>Aspergillus subgen. Circumdati</taxon>
    </lineage>
</organism>
<dbReference type="Proteomes" id="UP000249748">
    <property type="component" value="Unassembled WGS sequence"/>
</dbReference>